<reference evidence="1" key="1">
    <citation type="journal article" date="2013" name="J. Virol.">
        <title>New Insights into the Evolution of Entomopoxvirinae from the Complete Genome Sequences of Four Entomopoxviruses Infecting Adoxophyes honmai, Choristoneura biennis, Choristoneura rosaceana, and Mythimna separata.</title>
        <authorList>
            <person name="Theze J."/>
            <person name="Takatsuka J."/>
            <person name="Li Z."/>
            <person name="Gallais J."/>
            <person name="Doucet D."/>
            <person name="Arif B."/>
            <person name="Nakai M."/>
            <person name="Herniou E.A."/>
        </authorList>
    </citation>
    <scope>NUCLEOTIDE SEQUENCE</scope>
    <source>
        <strain evidence="1">Tokyo</strain>
    </source>
</reference>
<dbReference type="KEGG" id="vg:15613977"/>
<evidence type="ECO:0000313" key="1">
    <source>
        <dbReference type="EMBL" id="CCU55369.1"/>
    </source>
</evidence>
<dbReference type="GeneID" id="15613977"/>
<sequence>MLISKLRCKCGCEKLFIINIDFISTNNSYLTTNLFYYDNKIDAYILKKIYIVIYYVEYCNNFLNYFKIYNTSNNIFYNIKFNNVNFIKSCFYFEESHTKYFDVYFKQELMCTCGCEQFFKTKYFLSIINAGSFYRLMCTLCVEYKYKICDNFIYSFKIHENFDNKKNLVNLYADNIIWNANIYYNRVYCSGT</sequence>
<organism evidence="1 2">
    <name type="scientific">Adoxophyes honmai entomopoxvirus 'L'</name>
    <dbReference type="NCBI Taxonomy" id="1293540"/>
    <lineage>
        <taxon>Viruses</taxon>
        <taxon>Varidnaviria</taxon>
        <taxon>Bamfordvirae</taxon>
        <taxon>Nucleocytoviricota</taxon>
        <taxon>Pokkesviricetes</taxon>
        <taxon>Chitovirales</taxon>
        <taxon>Poxviridae</taxon>
        <taxon>Entomopoxvirinae</taxon>
        <taxon>Betaentomopoxvirus</taxon>
        <taxon>Betaentomopoxvirus ahonmai</taxon>
    </lineage>
</organism>
<proteinExistence type="predicted"/>
<dbReference type="RefSeq" id="YP_008003871.1">
    <property type="nucleotide sequence ID" value="NC_021247.1"/>
</dbReference>
<accession>A0A916KP06</accession>
<dbReference type="Proteomes" id="UP000792575">
    <property type="component" value="Genome"/>
</dbReference>
<name>A0A916KP06_9POXV</name>
<dbReference type="EMBL" id="HF679131">
    <property type="protein sequence ID" value="CCU55369.1"/>
    <property type="molecule type" value="Genomic_DNA"/>
</dbReference>
<dbReference type="OrthoDB" id="27938at10239"/>
<evidence type="ECO:0000313" key="2">
    <source>
        <dbReference type="Proteomes" id="UP000792575"/>
    </source>
</evidence>
<protein>
    <submittedName>
        <fullName evidence="1">Uncharacterized protein</fullName>
    </submittedName>
</protein>
<keyword evidence="2" id="KW-1185">Reference proteome</keyword>
<gene>
    <name evidence="1" type="ORF">AHEV_048</name>
</gene>